<dbReference type="STRING" id="1965070.A0A3S3NJ27"/>
<dbReference type="AlphaFoldDB" id="A0A3S3NJ27"/>
<name>A0A3S3NJ27_9ACAR</name>
<dbReference type="EMBL" id="NCKU01006305">
    <property type="protein sequence ID" value="RWS03645.1"/>
    <property type="molecule type" value="Genomic_DNA"/>
</dbReference>
<sequence>MDYFYWKGGPFLPSHDLIDLIAERVCEFRIFGALCSNILFLFAGFDSKQLNETRLPVYLAHEPAGSSAWNVVHFGQEMLSKEFRKFDFGEKENLKKYGSKYPPVYNLTKIKSRNIALLYSENDWLADPKDVQFIREQLRGERSENLKIIGLL</sequence>
<comment type="caution">
    <text evidence="1">The sequence shown here is derived from an EMBL/GenBank/DDBJ whole genome shotgun (WGS) entry which is preliminary data.</text>
</comment>
<dbReference type="Proteomes" id="UP000285301">
    <property type="component" value="Unassembled WGS sequence"/>
</dbReference>
<evidence type="ECO:0000313" key="2">
    <source>
        <dbReference type="Proteomes" id="UP000285301"/>
    </source>
</evidence>
<reference evidence="1 2" key="1">
    <citation type="journal article" date="2018" name="Gigascience">
        <title>Genomes of trombidid mites reveal novel predicted allergens and laterally-transferred genes associated with secondary metabolism.</title>
        <authorList>
            <person name="Dong X."/>
            <person name="Chaisiri K."/>
            <person name="Xia D."/>
            <person name="Armstrong S.D."/>
            <person name="Fang Y."/>
            <person name="Donnelly M.J."/>
            <person name="Kadowaki T."/>
            <person name="McGarry J.W."/>
            <person name="Darby A.C."/>
            <person name="Makepeace B.L."/>
        </authorList>
    </citation>
    <scope>NUCLEOTIDE SEQUENCE [LARGE SCALE GENOMIC DNA]</scope>
    <source>
        <strain evidence="1">UoL-WK</strain>
    </source>
</reference>
<accession>A0A3S3NJ27</accession>
<dbReference type="Gene3D" id="3.40.50.1820">
    <property type="entry name" value="alpha/beta hydrolase"/>
    <property type="match status" value="1"/>
</dbReference>
<keyword evidence="2" id="KW-1185">Reference proteome</keyword>
<dbReference type="SUPFAM" id="SSF53474">
    <property type="entry name" value="alpha/beta-Hydrolases"/>
    <property type="match status" value="1"/>
</dbReference>
<gene>
    <name evidence="1" type="ORF">B4U79_08519</name>
</gene>
<dbReference type="OrthoDB" id="7958685at2759"/>
<organism evidence="1 2">
    <name type="scientific">Dinothrombium tinctorium</name>
    <dbReference type="NCBI Taxonomy" id="1965070"/>
    <lineage>
        <taxon>Eukaryota</taxon>
        <taxon>Metazoa</taxon>
        <taxon>Ecdysozoa</taxon>
        <taxon>Arthropoda</taxon>
        <taxon>Chelicerata</taxon>
        <taxon>Arachnida</taxon>
        <taxon>Acari</taxon>
        <taxon>Acariformes</taxon>
        <taxon>Trombidiformes</taxon>
        <taxon>Prostigmata</taxon>
        <taxon>Anystina</taxon>
        <taxon>Parasitengona</taxon>
        <taxon>Trombidioidea</taxon>
        <taxon>Trombidiidae</taxon>
        <taxon>Dinothrombium</taxon>
    </lineage>
</organism>
<protein>
    <submittedName>
        <fullName evidence="1">Uncharacterized protein</fullName>
    </submittedName>
</protein>
<dbReference type="PANTHER" id="PTHR11005">
    <property type="entry name" value="LYSOSOMAL ACID LIPASE-RELATED"/>
    <property type="match status" value="1"/>
</dbReference>
<dbReference type="InterPro" id="IPR029058">
    <property type="entry name" value="AB_hydrolase_fold"/>
</dbReference>
<proteinExistence type="predicted"/>
<evidence type="ECO:0000313" key="1">
    <source>
        <dbReference type="EMBL" id="RWS03645.1"/>
    </source>
</evidence>